<dbReference type="PROSITE" id="PS50021">
    <property type="entry name" value="CH"/>
    <property type="match status" value="2"/>
</dbReference>
<dbReference type="Proteomes" id="UP000472274">
    <property type="component" value="Unplaced"/>
</dbReference>
<dbReference type="Ensembl" id="ENSTMTT00000019520.1">
    <property type="protein sequence ID" value="ENSTMTP00000018853.1"/>
    <property type="gene ID" value="ENSTMTG00000013749.1"/>
</dbReference>
<dbReference type="SUPFAM" id="SSF47576">
    <property type="entry name" value="Calponin-homology domain, CH-domain"/>
    <property type="match status" value="1"/>
</dbReference>
<dbReference type="GO" id="GO:0051693">
    <property type="term" value="P:actin filament capping"/>
    <property type="evidence" value="ECO:0007669"/>
    <property type="project" value="UniProtKB-KW"/>
</dbReference>
<evidence type="ECO:0000313" key="12">
    <source>
        <dbReference type="Proteomes" id="UP000472274"/>
    </source>
</evidence>
<dbReference type="Pfam" id="PF00435">
    <property type="entry name" value="Spectrin"/>
    <property type="match status" value="25"/>
</dbReference>
<dbReference type="FunFam" id="1.20.58.60:FF:000431">
    <property type="entry name" value="Spectrin, beta, non-erythrocytic 5"/>
    <property type="match status" value="1"/>
</dbReference>
<evidence type="ECO:0000256" key="4">
    <source>
        <dbReference type="ARBA" id="ARBA00022490"/>
    </source>
</evidence>
<dbReference type="PANTHER" id="PTHR11915">
    <property type="entry name" value="SPECTRIN/FILAMIN RELATED CYTOSKELETAL PROTEIN"/>
    <property type="match status" value="1"/>
</dbReference>
<feature type="coiled-coil region" evidence="8">
    <location>
        <begin position="2822"/>
        <end position="2856"/>
    </location>
</feature>
<dbReference type="Gene3D" id="1.10.418.10">
    <property type="entry name" value="Calponin-like domain"/>
    <property type="match status" value="2"/>
</dbReference>
<feature type="coiled-coil region" evidence="8">
    <location>
        <begin position="1351"/>
        <end position="1378"/>
    </location>
</feature>
<proteinExistence type="inferred from homology"/>
<feature type="coiled-coil region" evidence="8">
    <location>
        <begin position="2328"/>
        <end position="2355"/>
    </location>
</feature>
<dbReference type="GeneTree" id="ENSGT00940000166230"/>
<reference evidence="11" key="1">
    <citation type="submission" date="2025-08" db="UniProtKB">
        <authorList>
            <consortium name="Ensembl"/>
        </authorList>
    </citation>
    <scope>IDENTIFICATION</scope>
</reference>
<feature type="coiled-coil region" evidence="8">
    <location>
        <begin position="2999"/>
        <end position="3033"/>
    </location>
</feature>
<evidence type="ECO:0000256" key="1">
    <source>
        <dbReference type="ARBA" id="ARBA00004245"/>
    </source>
</evidence>
<dbReference type="SMART" id="SM00033">
    <property type="entry name" value="CH"/>
    <property type="match status" value="2"/>
</dbReference>
<keyword evidence="12" id="KW-1185">Reference proteome</keyword>
<dbReference type="FunFam" id="1.20.58.60:FF:000017">
    <property type="entry name" value="Spectrin alpha chain, non-erythrocytic 1"/>
    <property type="match status" value="1"/>
</dbReference>
<dbReference type="InterPro" id="IPR018159">
    <property type="entry name" value="Spectrin/alpha-actinin"/>
</dbReference>
<dbReference type="InterPro" id="IPR036872">
    <property type="entry name" value="CH_dom_sf"/>
</dbReference>
<comment type="subcellular location">
    <subcellularLocation>
        <location evidence="1">Cytoplasm</location>
        <location evidence="1">Cytoskeleton</location>
    </subcellularLocation>
</comment>
<feature type="coiled-coil region" evidence="8">
    <location>
        <begin position="1945"/>
        <end position="1972"/>
    </location>
</feature>
<accession>A0A674JDX6</accession>
<keyword evidence="6" id="KW-0009">Actin-binding</keyword>
<dbReference type="FunFam" id="1.20.58.60:FF:000145">
    <property type="entry name" value="Spectrin beta chain, non-erythrocytic"/>
    <property type="match status" value="1"/>
</dbReference>
<feature type="region of interest" description="Disordered" evidence="9">
    <location>
        <begin position="3352"/>
        <end position="3397"/>
    </location>
</feature>
<dbReference type="GO" id="GO:0003779">
    <property type="term" value="F:actin binding"/>
    <property type="evidence" value="ECO:0007669"/>
    <property type="project" value="UniProtKB-KW"/>
</dbReference>
<dbReference type="CDD" id="cd00176">
    <property type="entry name" value="SPEC"/>
    <property type="match status" value="12"/>
</dbReference>
<feature type="domain" description="Calponin-homology (CH)" evidence="10">
    <location>
        <begin position="34"/>
        <end position="139"/>
    </location>
</feature>
<evidence type="ECO:0000256" key="2">
    <source>
        <dbReference type="ARBA" id="ARBA00006826"/>
    </source>
</evidence>
<gene>
    <name evidence="11" type="primary">SPTBN5</name>
</gene>
<organism evidence="11 12">
    <name type="scientific">Terrapene triunguis</name>
    <name type="common">Three-toed box turtle</name>
    <dbReference type="NCBI Taxonomy" id="2587831"/>
    <lineage>
        <taxon>Eukaryota</taxon>
        <taxon>Metazoa</taxon>
        <taxon>Chordata</taxon>
        <taxon>Craniata</taxon>
        <taxon>Vertebrata</taxon>
        <taxon>Euteleostomi</taxon>
        <taxon>Archelosauria</taxon>
        <taxon>Testudinata</taxon>
        <taxon>Testudines</taxon>
        <taxon>Cryptodira</taxon>
        <taxon>Durocryptodira</taxon>
        <taxon>Testudinoidea</taxon>
        <taxon>Emydidae</taxon>
        <taxon>Terrapene</taxon>
    </lineage>
</organism>
<evidence type="ECO:0000256" key="6">
    <source>
        <dbReference type="ARBA" id="ARBA00023203"/>
    </source>
</evidence>
<feature type="domain" description="Calponin-homology (CH)" evidence="10">
    <location>
        <begin position="157"/>
        <end position="262"/>
    </location>
</feature>
<dbReference type="SUPFAM" id="SSF46966">
    <property type="entry name" value="Spectrin repeat"/>
    <property type="match status" value="24"/>
</dbReference>
<dbReference type="InterPro" id="IPR002017">
    <property type="entry name" value="Spectrin_repeat"/>
</dbReference>
<dbReference type="FunFam" id="1.20.58.60:FF:000259">
    <property type="entry name" value="Spectrin beta, non-erythrocytic 5"/>
    <property type="match status" value="1"/>
</dbReference>
<dbReference type="FunFam" id="1.10.418.10:FF:000043">
    <property type="entry name" value="Spectrin beta chain, non-erythrocytic"/>
    <property type="match status" value="1"/>
</dbReference>
<reference evidence="11" key="2">
    <citation type="submission" date="2025-09" db="UniProtKB">
        <authorList>
            <consortium name="Ensembl"/>
        </authorList>
    </citation>
    <scope>IDENTIFICATION</scope>
</reference>
<dbReference type="GO" id="GO:0016020">
    <property type="term" value="C:membrane"/>
    <property type="evidence" value="ECO:0007669"/>
    <property type="project" value="UniProtKB-ARBA"/>
</dbReference>
<comment type="similarity">
    <text evidence="2">Belongs to the spectrin family.</text>
</comment>
<keyword evidence="7" id="KW-0206">Cytoskeleton</keyword>
<feature type="coiled-coil region" evidence="8">
    <location>
        <begin position="1098"/>
        <end position="1151"/>
    </location>
</feature>
<dbReference type="InterPro" id="IPR001715">
    <property type="entry name" value="CH_dom"/>
</dbReference>
<dbReference type="FunFam" id="1.10.418.10:FF:000001">
    <property type="entry name" value="Actinin alpha 1"/>
    <property type="match status" value="1"/>
</dbReference>
<dbReference type="FunFam" id="1.20.58.60:FF:000307">
    <property type="entry name" value="Spectrin beta, non-erythrocytic 5"/>
    <property type="match status" value="1"/>
</dbReference>
<evidence type="ECO:0000256" key="9">
    <source>
        <dbReference type="SAM" id="MobiDB-lite"/>
    </source>
</evidence>
<keyword evidence="3" id="KW-0117">Actin capping</keyword>
<keyword evidence="5" id="KW-0677">Repeat</keyword>
<dbReference type="PROSITE" id="PS00019">
    <property type="entry name" value="ACTININ_1"/>
    <property type="match status" value="1"/>
</dbReference>
<evidence type="ECO:0000256" key="7">
    <source>
        <dbReference type="ARBA" id="ARBA00023212"/>
    </source>
</evidence>
<keyword evidence="4" id="KW-0963">Cytoplasm</keyword>
<dbReference type="FunFam" id="1.20.58.60:FF:000013">
    <property type="entry name" value="Spectrin alpha chain, non-erythrocytic 1"/>
    <property type="match status" value="1"/>
</dbReference>
<dbReference type="InterPro" id="IPR001589">
    <property type="entry name" value="Actinin_actin-bd_CS"/>
</dbReference>
<evidence type="ECO:0000256" key="5">
    <source>
        <dbReference type="ARBA" id="ARBA00022737"/>
    </source>
</evidence>
<feature type="compositionally biased region" description="Low complexity" evidence="9">
    <location>
        <begin position="3360"/>
        <end position="3375"/>
    </location>
</feature>
<dbReference type="GO" id="GO:0005737">
    <property type="term" value="C:cytoplasm"/>
    <property type="evidence" value="ECO:0007669"/>
    <property type="project" value="UniProtKB-ARBA"/>
</dbReference>
<dbReference type="FunFam" id="1.20.58.60:FF:000355">
    <property type="entry name" value="Spectrin, beta, non-erythrocytic 5"/>
    <property type="match status" value="1"/>
</dbReference>
<dbReference type="Gene3D" id="1.20.58.60">
    <property type="match status" value="22"/>
</dbReference>
<dbReference type="InParanoid" id="A0A674JDX6"/>
<dbReference type="GO" id="GO:0005856">
    <property type="term" value="C:cytoskeleton"/>
    <property type="evidence" value="ECO:0007669"/>
    <property type="project" value="UniProtKB-SubCell"/>
</dbReference>
<evidence type="ECO:0000256" key="3">
    <source>
        <dbReference type="ARBA" id="ARBA00022467"/>
    </source>
</evidence>
<dbReference type="FunFam" id="1.20.58.60:FF:000135">
    <property type="entry name" value="Spectrin beta chain, non-erythrocytic"/>
    <property type="match status" value="1"/>
</dbReference>
<feature type="coiled-coil region" evidence="8">
    <location>
        <begin position="2666"/>
        <end position="2739"/>
    </location>
</feature>
<feature type="coiled-coil region" evidence="8">
    <location>
        <begin position="1489"/>
        <end position="1516"/>
    </location>
</feature>
<dbReference type="SMART" id="SM00150">
    <property type="entry name" value="SPEC"/>
    <property type="match status" value="27"/>
</dbReference>
<dbReference type="Pfam" id="PF00307">
    <property type="entry name" value="CH"/>
    <property type="match status" value="2"/>
</dbReference>
<dbReference type="FunFam" id="1.20.58.60:FF:000191">
    <property type="entry name" value="Spectrin, beta, non-erythrocytic 5"/>
    <property type="match status" value="1"/>
</dbReference>
<evidence type="ECO:0000259" key="10">
    <source>
        <dbReference type="PROSITE" id="PS50021"/>
    </source>
</evidence>
<keyword evidence="8" id="KW-0175">Coiled coil</keyword>
<protein>
    <recommendedName>
        <fullName evidence="10">Calponin-homology (CH) domain-containing protein</fullName>
    </recommendedName>
</protein>
<dbReference type="FunFam" id="1.20.58.60:FF:000011">
    <property type="entry name" value="Spectrin beta chain"/>
    <property type="match status" value="1"/>
</dbReference>
<dbReference type="FunFam" id="1.20.58.60:FF:000282">
    <property type="entry name" value="Spectrin beta, non-erythrocytic 5"/>
    <property type="match status" value="1"/>
</dbReference>
<evidence type="ECO:0000256" key="8">
    <source>
        <dbReference type="SAM" id="Coils"/>
    </source>
</evidence>
<evidence type="ECO:0000313" key="11">
    <source>
        <dbReference type="Ensembl" id="ENSTMTP00000018853.1"/>
    </source>
</evidence>
<sequence length="3397" mass="396550">YCLERLRLSSQPSATMDNEYVQGQIKKLQEQRMSTQKKTFTNWINNVFSKNNVNIVIQDIYTELKDGIYLLQLLELLSGESLPRPNWGKMRVHFLENNSKAITFLKSKVQVKVIGPENIVDGDRTLILGLIWIIILRFQISSITLDTEEFGVRADVLSANEALLIWCQHKTASYSNVNVKDFSKSWSDGLAFNALIHVHRPDLIHYSSLRHEQPIKNLNNAFSVAQKHLGITKLLDVEDVAIPHPDERSIMTYVSLYYHYFSRLKQGQTVQKRLAKILFFLKEIDDLKFQYEQMISELLKWIKQKVVELDDRHFPNSIQDMWMLMANFKTFRTVEKPPKYQERGMIEAHFFHIRTKQRANNQRPYLPPEGRTLQDVEKHWVILEKAEHSRGEALQREMQRLERVEQLAQRFLKKAALRESYLEDMRKVLRKQNFQPESVDKVEAATKKLEAIVADVLPREQRFRALTDMASVITRENYHRKIQIVKKQEDISQQWQDLLEQLQRQKRSLGAMQETLGLLRDIDTITEELKRLQVPTPLHQHQLLEVVDLLQKHNLVDFQITSYDDRVRYVTQRAAEATKGKAIKSDVLHAKARMLHQLYQNLVALSKSRQSQLQEALKLFEFFHDGQEEESWISEKWQLVRTAILGRDLSQITASIQKHKALEVECNSHKAICSNIVRKGWELSQRNHSNQREIQMQTDSLQKLWQQLQDEVANRKIRLQAAALIKQYFADIDEADSWLRERQPLLASKDYGKDESSAEALLHRHLRLEKEITGYCLEMRRLEEQARTVAKQRIAKLPSSRSVRWGTLEIGFSNPPDSDPHFVPENIWRTQNEINLLYENLQTMAKHRKKGLEEMIRLYRFYSSCEEFQSWMEDKEKIFRTLQPGADNVEVTQQKYESFLVEMAAGKIQLGEIKCLADKFAKSSPSKQNEIQAHLKELNRRWERLETLKEEKGAELIGVADVRTFLQDCESTRGLLQDKLVHIKGVEPGNTPAVLEADRRKLSAFDREVLVLERKIEYLKSVAKSIKDTNPAESRAIKKQVENMEKLLATLKSQTKERETTLELAQDQQAFLQDSRRLLLWADGIREKLGSEEMGMDVASAEQLLKEHQDFLKEIQELGQKVMYSQPSNRTQDVRQTVERLTQESSELEKMWEQRKKKLQDSLELQKFNREADHINATLSSHEVFLRVDDLGVCIRTALVVSCSHSPSRTVLTHNDSRLATFRNRWERLRQSNEQKKRKLLASLQLQEFNRDVAEQLIWMEEKYKIASDESYRDPTNILRKLKWHEAAEKEMMANKKHFAELIMVRVESLLDKVYQLDSIWNKMSELKKKWEKLYNKMIERGDKLRQAGQQEQLMELLQDAKKKIEKIEKVLQDAEMGHDLRSSRDLLKQHSQLEKETGELADKMNSIVSCAKKMATNHFDSQKILDETQKYLERFESLQVPLDERHQLLQTTVDLYQFYHYYDMEMNWISERLLIANSTNCGKSLDMAQSLLHKHKELQAEVNAHKQQVQRVLENGKTMIGCKHSSFQRIKEKCQELSNSWVELEKACEERLKQLQHSVGFQQFLLNTSDLETWVSEKLPFVTSKDYGKDEAATLKLLKKHKALEHEIEVYENLMLELSKTAKTLPLPGSIQFDEVDAPQEQVHSKLREFLELATARGKKLNETLGLHEYLREYEDLQDWINQQRQVASSDDYGSDYEHVLHLCAKYDTFQHQIEMAAKRVAACQQLAENLLDHGHSESREIRQRQKELRNSWEELLEMTRLRGERLKDAEAIHKSYQDLTDALTHIEEKSKSIPDDIAKDMSGAQSQLRKHAALEHELLGHEQQLQELIDAADGMLARCSERQVADLQAKQQAVVENWESLKSKVEQRREHLEQACKLYQFQADVWDYFSWTAEMMREMKTEETIRDISTSSLRLTQHQQLLAEIEAREETYNRVAQLGQSLLQEEKISSKEIQQKLQALLEEKANVYHQWEQKKEWLEKIHREQTFYRDQDNLEKILNSQEIYLKTSDLGNSVDEVERLIRKHEAFEKILTSQDEKDGGLEGIRIQHKLNSVLERRSRIKDLSQSRREKLQTTLLLMLFYQNLAEAEDWINERMQKLEDPSIRDHSNLQDKMKLLQKHQVFEAEILANEEIITAVNKKGEALVSQSHPKSGEICRRSRMLQEHWEKLKWAVAAHGKMLEDIRDFLEFLQKVDQVEAWIREKEVMINIGDVGNDYEHCLQLMKKLNEFRGSAGTTVDDAHIKTINVLAMKLERQNKEEVKTIYQRRKQLNEKWTSFHGNLNTYRRKLEGALEIHALIREIDDITERISEKSALIQALDYGKDVESVANLVRRHEEMEREISVIKSKMETLEVKSFRLCKMNPSINDKLSTKQREMKDSWLRLQGQAKQRREKLAASYQLQKFNLELKELLDWIQKIRGLMEAGGLPKSPAEADSMIEEHHERKNLSRGTSWINEKNSIALDESWKDPSNLKTKLQKHQTFHAEIMEGEKMLQEGHYAPEAIQSRLQEMEELWDELLENCHEKRTKLQDAYKALRFQRSVEDMEKWLEDVESELKAPDSSSDLVVLNSLLKKQGALEEDVASHSDRLQVLVDTACEFQQEKHFLADEIQERVDQVVHRYKHLSDPLQERRGSLEASRLQYQFFRDVDDELAWVHEKLPLASSKDYGQSLTTVQSLQEKHQNLENEISSRDALTKVVVSTGQKLVRGGHSASQEIMKHLKKLETSVEILKAEAQERRRRLMQSYEAHQFLSELLEVESWMAERGFILETSDCGKNEETTQVLLRKLEATKLDVEGFKPRIEKLQETGTNLVNSDNPESPAMLLKLQAVLANYKSLLQRAKTQRRRLQEQYQLYQFEREIQLVDAWLSSRQAVAESDDYGQDLEDVEVLEKKFEDFIKEVKPLGHTKVFSINELASHLEKECHSQIGDIQRRTHQVNDTWERLCQAIQTRTENLRAAQQVHQYDHDVDELKGWMQEKEAVVDIDDYGYDLPGVQTLLSQHEGVERDLAAIAKELERIQGEARRLSRLYPQARENIMERLTEVDACWEKLNRKSVERKEWLSQAEQVQVYFNDCRELMVWANEMHALVISEELASDVLGAELLIKHHEEYKRETEKQWLKYEDMQRAGNNLVKNGHFMSMEIEEKLSELSELMKKVKESWDLRKELYEENWEIQLLRRELDQAEAWLAAKEGFLSDPSYGDSVSDVEELLKKHRDFETMLAAQEEKFVQTRPLPSLSSSPSLALRGPLETIVSPVQKSTEAFQQFGSGENPEMLPSTNGETKAVRRLSEINTQPTPKLMGLQVTSLGSHISPPSPVNRQSDTSLLEPYSKDLLSPREKNLSSCPVSNLEIKVVKTSPRSSQSSLDVSPHSPQSSSSLERSENDLLVSSSTFTEPLQPPH</sequence>
<name>A0A674JDX6_9SAUR</name>